<accession>A0A834FUR0</accession>
<keyword evidence="3" id="KW-1185">Reference proteome</keyword>
<dbReference type="AlphaFoldDB" id="A0A834FUR0"/>
<proteinExistence type="predicted"/>
<dbReference type="OrthoDB" id="346839at2759"/>
<dbReference type="EMBL" id="WJXA01000277">
    <property type="protein sequence ID" value="KAF7113531.1"/>
    <property type="molecule type" value="Genomic_DNA"/>
</dbReference>
<name>A0A834FUR0_RHOSS</name>
<gene>
    <name evidence="2" type="ORF">RHSIM_RhsimUnG0116000</name>
</gene>
<dbReference type="Proteomes" id="UP000626092">
    <property type="component" value="Unassembled WGS sequence"/>
</dbReference>
<comment type="caution">
    <text evidence="2">The sequence shown here is derived from an EMBL/GenBank/DDBJ whole genome shotgun (WGS) entry which is preliminary data.</text>
</comment>
<sequence>MSNLDMSVDEIIKMNKKSGGVGGAKPRGGEACKSGPVPGPARRLPNRGANRTSPFAPFRGSRGGGVRAAGRWSAIETGTNLFISNLDYRVSGEDV</sequence>
<organism evidence="2 3">
    <name type="scientific">Rhododendron simsii</name>
    <name type="common">Sims's rhododendron</name>
    <dbReference type="NCBI Taxonomy" id="118357"/>
    <lineage>
        <taxon>Eukaryota</taxon>
        <taxon>Viridiplantae</taxon>
        <taxon>Streptophyta</taxon>
        <taxon>Embryophyta</taxon>
        <taxon>Tracheophyta</taxon>
        <taxon>Spermatophyta</taxon>
        <taxon>Magnoliopsida</taxon>
        <taxon>eudicotyledons</taxon>
        <taxon>Gunneridae</taxon>
        <taxon>Pentapetalae</taxon>
        <taxon>asterids</taxon>
        <taxon>Ericales</taxon>
        <taxon>Ericaceae</taxon>
        <taxon>Ericoideae</taxon>
        <taxon>Rhodoreae</taxon>
        <taxon>Rhododendron</taxon>
    </lineage>
</organism>
<feature type="region of interest" description="Disordered" evidence="1">
    <location>
        <begin position="16"/>
        <end position="67"/>
    </location>
</feature>
<evidence type="ECO:0000313" key="3">
    <source>
        <dbReference type="Proteomes" id="UP000626092"/>
    </source>
</evidence>
<evidence type="ECO:0000256" key="1">
    <source>
        <dbReference type="SAM" id="MobiDB-lite"/>
    </source>
</evidence>
<reference evidence="2" key="1">
    <citation type="submission" date="2019-11" db="EMBL/GenBank/DDBJ databases">
        <authorList>
            <person name="Liu Y."/>
            <person name="Hou J."/>
            <person name="Li T.-Q."/>
            <person name="Guan C.-H."/>
            <person name="Wu X."/>
            <person name="Wu H.-Z."/>
            <person name="Ling F."/>
            <person name="Zhang R."/>
            <person name="Shi X.-G."/>
            <person name="Ren J.-P."/>
            <person name="Chen E.-F."/>
            <person name="Sun J.-M."/>
        </authorList>
    </citation>
    <scope>NUCLEOTIDE SEQUENCE</scope>
    <source>
        <strain evidence="2">Adult_tree_wgs_1</strain>
        <tissue evidence="2">Leaves</tissue>
    </source>
</reference>
<protein>
    <submittedName>
        <fullName evidence="2">Uncharacterized protein</fullName>
    </submittedName>
</protein>
<evidence type="ECO:0000313" key="2">
    <source>
        <dbReference type="EMBL" id="KAF7113531.1"/>
    </source>
</evidence>